<comment type="caution">
    <text evidence="10">The sequence shown here is derived from an EMBL/GenBank/DDBJ whole genome shotgun (WGS) entry which is preliminary data.</text>
</comment>
<dbReference type="EMBL" id="JABEPP010000001">
    <property type="protein sequence ID" value="NNM70963.1"/>
    <property type="molecule type" value="Genomic_DNA"/>
</dbReference>
<keyword evidence="11" id="KW-1185">Reference proteome</keyword>
<feature type="transmembrane region" description="Helical" evidence="9">
    <location>
        <begin position="260"/>
        <end position="280"/>
    </location>
</feature>
<comment type="subcellular location">
    <subcellularLocation>
        <location evidence="1">Cell membrane</location>
        <topology evidence="1">Multi-pass membrane protein</topology>
    </subcellularLocation>
</comment>
<dbReference type="RefSeq" id="WP_171216478.1">
    <property type="nucleotide sequence ID" value="NZ_JABEPP010000001.1"/>
</dbReference>
<evidence type="ECO:0000313" key="10">
    <source>
        <dbReference type="EMBL" id="NNM70963.1"/>
    </source>
</evidence>
<dbReference type="Pfam" id="PF02653">
    <property type="entry name" value="BPD_transp_2"/>
    <property type="match status" value="1"/>
</dbReference>
<feature type="transmembrane region" description="Helical" evidence="9">
    <location>
        <begin position="6"/>
        <end position="26"/>
    </location>
</feature>
<feature type="transmembrane region" description="Helical" evidence="9">
    <location>
        <begin position="228"/>
        <end position="253"/>
    </location>
</feature>
<evidence type="ECO:0000256" key="8">
    <source>
        <dbReference type="ARBA" id="ARBA00037998"/>
    </source>
</evidence>
<evidence type="ECO:0000256" key="9">
    <source>
        <dbReference type="SAM" id="Phobius"/>
    </source>
</evidence>
<evidence type="ECO:0000256" key="4">
    <source>
        <dbReference type="ARBA" id="ARBA00022692"/>
    </source>
</evidence>
<comment type="similarity">
    <text evidence="8">Belongs to the binding-protein-dependent transport system permease family. LivHM subfamily.</text>
</comment>
<dbReference type="PANTHER" id="PTHR11795:SF445">
    <property type="entry name" value="AMINO ACID ABC TRANSPORTER PERMEASE PROTEIN"/>
    <property type="match status" value="1"/>
</dbReference>
<feature type="transmembrane region" description="Helical" evidence="9">
    <location>
        <begin position="38"/>
        <end position="58"/>
    </location>
</feature>
<keyword evidence="5" id="KW-0029">Amino-acid transport</keyword>
<dbReference type="AlphaFoldDB" id="A0A849IAH9"/>
<dbReference type="InterPro" id="IPR052157">
    <property type="entry name" value="BCAA_transport_permease"/>
</dbReference>
<dbReference type="PANTHER" id="PTHR11795">
    <property type="entry name" value="BRANCHED-CHAIN AMINO ACID TRANSPORT SYSTEM PERMEASE PROTEIN LIVH"/>
    <property type="match status" value="1"/>
</dbReference>
<evidence type="ECO:0000256" key="2">
    <source>
        <dbReference type="ARBA" id="ARBA00022448"/>
    </source>
</evidence>
<dbReference type="GO" id="GO:0006865">
    <property type="term" value="P:amino acid transport"/>
    <property type="evidence" value="ECO:0007669"/>
    <property type="project" value="UniProtKB-KW"/>
</dbReference>
<dbReference type="CDD" id="cd06582">
    <property type="entry name" value="TM_PBP1_LivH_like"/>
    <property type="match status" value="1"/>
</dbReference>
<dbReference type="InterPro" id="IPR001851">
    <property type="entry name" value="ABC_transp_permease"/>
</dbReference>
<evidence type="ECO:0000256" key="1">
    <source>
        <dbReference type="ARBA" id="ARBA00004651"/>
    </source>
</evidence>
<keyword evidence="6 9" id="KW-1133">Transmembrane helix</keyword>
<evidence type="ECO:0000256" key="3">
    <source>
        <dbReference type="ARBA" id="ARBA00022475"/>
    </source>
</evidence>
<dbReference type="Proteomes" id="UP000564885">
    <property type="component" value="Unassembled WGS sequence"/>
</dbReference>
<evidence type="ECO:0000256" key="7">
    <source>
        <dbReference type="ARBA" id="ARBA00023136"/>
    </source>
</evidence>
<keyword evidence="2" id="KW-0813">Transport</keyword>
<accession>A0A849IAH9</accession>
<name>A0A849IAH9_9HYPH</name>
<evidence type="ECO:0000256" key="6">
    <source>
        <dbReference type="ARBA" id="ARBA00022989"/>
    </source>
</evidence>
<dbReference type="GO" id="GO:0022857">
    <property type="term" value="F:transmembrane transporter activity"/>
    <property type="evidence" value="ECO:0007669"/>
    <property type="project" value="InterPro"/>
</dbReference>
<protein>
    <submittedName>
        <fullName evidence="10">Branched-chain amino acid ABC transporter permease</fullName>
    </submittedName>
</protein>
<organism evidence="10 11">
    <name type="scientific">Enterovirga aerilata</name>
    <dbReference type="NCBI Taxonomy" id="2730920"/>
    <lineage>
        <taxon>Bacteria</taxon>
        <taxon>Pseudomonadati</taxon>
        <taxon>Pseudomonadota</taxon>
        <taxon>Alphaproteobacteria</taxon>
        <taxon>Hyphomicrobiales</taxon>
        <taxon>Methylobacteriaceae</taxon>
        <taxon>Enterovirga</taxon>
    </lineage>
</organism>
<gene>
    <name evidence="10" type="ORF">HJG44_00955</name>
</gene>
<evidence type="ECO:0000256" key="5">
    <source>
        <dbReference type="ARBA" id="ARBA00022970"/>
    </source>
</evidence>
<keyword evidence="4 9" id="KW-0812">Transmembrane</keyword>
<reference evidence="10 11" key="1">
    <citation type="submission" date="2020-04" db="EMBL/GenBank/DDBJ databases">
        <title>Enterovirga sp. isolate from soil.</title>
        <authorList>
            <person name="Chea S."/>
            <person name="Kim D.-U."/>
        </authorList>
    </citation>
    <scope>NUCLEOTIDE SEQUENCE [LARGE SCALE GENOMIC DNA]</scope>
    <source>
        <strain evidence="10 11">DB1703</strain>
    </source>
</reference>
<keyword evidence="3" id="KW-1003">Cell membrane</keyword>
<feature type="transmembrane region" description="Helical" evidence="9">
    <location>
        <begin position="64"/>
        <end position="82"/>
    </location>
</feature>
<sequence length="291" mass="29910">MLILDIVLGGLILGGMYALVASGLTLQYGVARIMNLAYGEVLVAAAFASYLLVTAAALSPLFGLVFILPAGFLASSLIYRVLLVPLVRRAKTREALEVDSILATFGLLFVVQGLAFVLFGGQYYSYSYLSVPVTIAGSTVPANRLLAFAVAAVLAVGIYAALMRTRTGTAIRAVAVDPASARLVGIDVQRVAGFAFALGGGLCAAGGVLVSMFLTFNAAMGVVFTMKALVVVIMGGVGNLMGALVAGLLLGLVETSVARLVDPGLTLAATFGLFLLVLLVKPTGLFGRAGR</sequence>
<feature type="transmembrane region" description="Helical" evidence="9">
    <location>
        <begin position="102"/>
        <end position="125"/>
    </location>
</feature>
<feature type="transmembrane region" description="Helical" evidence="9">
    <location>
        <begin position="145"/>
        <end position="162"/>
    </location>
</feature>
<keyword evidence="7 9" id="KW-0472">Membrane</keyword>
<evidence type="ECO:0000313" key="11">
    <source>
        <dbReference type="Proteomes" id="UP000564885"/>
    </source>
</evidence>
<dbReference type="GO" id="GO:0005886">
    <property type="term" value="C:plasma membrane"/>
    <property type="evidence" value="ECO:0007669"/>
    <property type="project" value="UniProtKB-SubCell"/>
</dbReference>
<feature type="transmembrane region" description="Helical" evidence="9">
    <location>
        <begin position="191"/>
        <end position="216"/>
    </location>
</feature>
<proteinExistence type="inferred from homology"/>